<keyword evidence="8" id="KW-1185">Reference proteome</keyword>
<keyword evidence="4" id="KW-0539">Nucleus</keyword>
<keyword evidence="2" id="KW-0547">Nucleotide-binding</keyword>
<dbReference type="GO" id="GO:0005524">
    <property type="term" value="F:ATP binding"/>
    <property type="evidence" value="ECO:0007669"/>
    <property type="project" value="UniProtKB-KW"/>
</dbReference>
<dbReference type="PANTHER" id="PTHR45623">
    <property type="entry name" value="CHROMODOMAIN-HELICASE-DNA-BINDING PROTEIN 3-RELATED-RELATED"/>
    <property type="match status" value="1"/>
</dbReference>
<evidence type="ECO:0000256" key="5">
    <source>
        <dbReference type="SAM" id="MobiDB-lite"/>
    </source>
</evidence>
<evidence type="ECO:0000256" key="1">
    <source>
        <dbReference type="ARBA" id="ARBA00004123"/>
    </source>
</evidence>
<dbReference type="InterPro" id="IPR027417">
    <property type="entry name" value="P-loop_NTPase"/>
</dbReference>
<dbReference type="PANTHER" id="PTHR45623:SF17">
    <property type="entry name" value="CHROMODOMAIN-HELICASE-DNA-BINDING PROTEIN 3-RELATED"/>
    <property type="match status" value="1"/>
</dbReference>
<comment type="subcellular location">
    <subcellularLocation>
        <location evidence="1">Nucleus</location>
    </subcellularLocation>
</comment>
<feature type="domain" description="Chromo" evidence="6">
    <location>
        <begin position="150"/>
        <end position="227"/>
    </location>
</feature>
<dbReference type="SUPFAM" id="SSF54160">
    <property type="entry name" value="Chromo domain-like"/>
    <property type="match status" value="2"/>
</dbReference>
<evidence type="ECO:0000313" key="7">
    <source>
        <dbReference type="EMBL" id="KAH9590825.1"/>
    </source>
</evidence>
<dbReference type="GO" id="GO:0003682">
    <property type="term" value="F:chromatin binding"/>
    <property type="evidence" value="ECO:0007669"/>
    <property type="project" value="TreeGrafter"/>
</dbReference>
<dbReference type="AlphaFoldDB" id="A0A922S2K7"/>
<sequence>MESDPISTNEPCDVLLMQSSIPMNVNDDEHETKSDTLAPIEQIDYSVPERPDELNNDTPFHEKQIPESSSQQEDGLSGDINKPDQTHSYFPEDDDSSTLQHKNLRPRRSIRKRFVEIQEDEWERLLSDDVSLHEYDLSQYVDMEGESINTWIAVEQILGNRKLKSSKITKAISEAVRSFSSNNKEIVEQEYFVKFIDQSYWHCAWMSGAVLFTLNPSKIRAYFRTKQNTSNQKLNPNSSKLSPNHECSQIENGDHDIASNSGSKLTTLVSHSSEEESDVEDNLRKWSKDAELDVNEWIANYPKRAGSRRRYLLRWGVESHTLIPERVLAVGDSFTPERFKKVEGIDSKDKSNRPPNTMKWPEYREVLVKWLHLPYIYATWETVESDILSLNSRGVDHKSQKSAYKVLDPCGRNLLPRLVRRHIIRLADKYCSRVATILCDVYGNQLTPGRKNRSTGNWKSKWIDEQPSYLSPIHHRVLHPYQIEGVRWLWHAYHNNINAILADEMGLGKTVQVIALLYSLWKEIDCQTASSLSVIWVLFRRMIMDHLS</sequence>
<dbReference type="SMART" id="SM00298">
    <property type="entry name" value="CHROMO"/>
    <property type="match status" value="2"/>
</dbReference>
<dbReference type="RefSeq" id="XP_051071154.1">
    <property type="nucleotide sequence ID" value="XM_051211120.1"/>
</dbReference>
<dbReference type="InterPro" id="IPR038718">
    <property type="entry name" value="SNF2-like_sf"/>
</dbReference>
<keyword evidence="3" id="KW-0067">ATP-binding</keyword>
<reference evidence="7" key="3">
    <citation type="submission" date="2021-06" db="EMBL/GenBank/DDBJ databases">
        <title>Chromosome-level genome assembly for S. haematobium.</title>
        <authorList>
            <person name="Stroehlein A.J."/>
        </authorList>
    </citation>
    <scope>NUCLEOTIDE SEQUENCE</scope>
</reference>
<reference evidence="7" key="1">
    <citation type="journal article" date="2012" name="Nat. Genet.">
        <title>Whole-genome sequence of Schistosoma haematobium.</title>
        <authorList>
            <person name="Young N.D."/>
            <person name="Jex A.R."/>
            <person name="Li B."/>
            <person name="Liu S."/>
            <person name="Yang L."/>
            <person name="Xiong Z."/>
            <person name="Li Y."/>
            <person name="Cantacessi C."/>
            <person name="Hall R.S."/>
            <person name="Xu X."/>
            <person name="Chen F."/>
            <person name="Wu X."/>
            <person name="Zerlotini A."/>
            <person name="Oliveira G."/>
            <person name="Hofmann A."/>
            <person name="Zhang G."/>
            <person name="Fang X."/>
            <person name="Kang Y."/>
            <person name="Campbell B.E."/>
            <person name="Loukas A."/>
            <person name="Ranganathan S."/>
            <person name="Rollinson D."/>
            <person name="Rinaldi G."/>
            <person name="Brindley P.J."/>
            <person name="Yang H."/>
            <person name="Wang J."/>
            <person name="Wang J."/>
            <person name="Gasser R.B."/>
        </authorList>
    </citation>
    <scope>NUCLEOTIDE SEQUENCE</scope>
</reference>
<dbReference type="Proteomes" id="UP000471633">
    <property type="component" value="Unassembled WGS sequence"/>
</dbReference>
<dbReference type="GO" id="GO:0000785">
    <property type="term" value="C:chromatin"/>
    <property type="evidence" value="ECO:0007669"/>
    <property type="project" value="TreeGrafter"/>
</dbReference>
<feature type="region of interest" description="Disordered" evidence="5">
    <location>
        <begin position="229"/>
        <end position="282"/>
    </location>
</feature>
<feature type="compositionally biased region" description="Polar residues" evidence="5">
    <location>
        <begin position="229"/>
        <end position="251"/>
    </location>
</feature>
<dbReference type="InterPro" id="IPR000953">
    <property type="entry name" value="Chromo/chromo_shadow_dom"/>
</dbReference>
<evidence type="ECO:0000256" key="4">
    <source>
        <dbReference type="ARBA" id="ARBA00023242"/>
    </source>
</evidence>
<dbReference type="GO" id="GO:0005634">
    <property type="term" value="C:nucleus"/>
    <property type="evidence" value="ECO:0007669"/>
    <property type="project" value="UniProtKB-SubCell"/>
</dbReference>
<dbReference type="GO" id="GO:0140658">
    <property type="term" value="F:ATP-dependent chromatin remodeler activity"/>
    <property type="evidence" value="ECO:0007669"/>
    <property type="project" value="TreeGrafter"/>
</dbReference>
<reference evidence="7" key="4">
    <citation type="journal article" date="2022" name="PLoS Pathog.">
        <title>Chromosome-level genome of Schistosoma haematobium underpins genome-wide explorations of molecular variation.</title>
        <authorList>
            <person name="Stroehlein A.J."/>
            <person name="Korhonen P.K."/>
            <person name="Lee V.V."/>
            <person name="Ralph S.A."/>
            <person name="Mentink-Kane M."/>
            <person name="You H."/>
            <person name="McManus D.P."/>
            <person name="Tchuente L.T."/>
            <person name="Stothard J.R."/>
            <person name="Kaur P."/>
            <person name="Dudchenko O."/>
            <person name="Aiden E.L."/>
            <person name="Yang B."/>
            <person name="Yang H."/>
            <person name="Emery A.M."/>
            <person name="Webster B.L."/>
            <person name="Brindley P.J."/>
            <person name="Rollinson D."/>
            <person name="Chang B.C.H."/>
            <person name="Gasser R.B."/>
            <person name="Young N.D."/>
        </authorList>
    </citation>
    <scope>NUCLEOTIDE SEQUENCE</scope>
</reference>
<dbReference type="Pfam" id="PF00176">
    <property type="entry name" value="SNF2-rel_dom"/>
    <property type="match status" value="1"/>
</dbReference>
<dbReference type="EMBL" id="AMPZ03000002">
    <property type="protein sequence ID" value="KAH9590825.1"/>
    <property type="molecule type" value="Genomic_DNA"/>
</dbReference>
<dbReference type="Gene3D" id="2.40.50.40">
    <property type="match status" value="2"/>
</dbReference>
<dbReference type="GO" id="GO:0016887">
    <property type="term" value="F:ATP hydrolysis activity"/>
    <property type="evidence" value="ECO:0007669"/>
    <property type="project" value="TreeGrafter"/>
</dbReference>
<dbReference type="SUPFAM" id="SSF52540">
    <property type="entry name" value="P-loop containing nucleoside triphosphate hydrolases"/>
    <property type="match status" value="1"/>
</dbReference>
<dbReference type="CTD" id="1108"/>
<accession>A0A922S2K7</accession>
<comment type="caution">
    <text evidence="7">The sequence shown here is derived from an EMBL/GenBank/DDBJ whole genome shotgun (WGS) entry which is preliminary data.</text>
</comment>
<dbReference type="GO" id="GO:0003677">
    <property type="term" value="F:DNA binding"/>
    <property type="evidence" value="ECO:0007669"/>
    <property type="project" value="TreeGrafter"/>
</dbReference>
<reference evidence="7" key="2">
    <citation type="journal article" date="2019" name="Gigascience">
        <title>High-quality Schistosoma haematobium genome achieved by single-molecule and long-range sequencing.</title>
        <authorList>
            <person name="Stroehlein A.J."/>
            <person name="Korhonen P.K."/>
            <person name="Chong T.M."/>
            <person name="Lim Y.L."/>
            <person name="Chan K.G."/>
            <person name="Webster B."/>
            <person name="Rollinson D."/>
            <person name="Brindley P.J."/>
            <person name="Gasser R.B."/>
            <person name="Young N.D."/>
        </authorList>
    </citation>
    <scope>NUCLEOTIDE SEQUENCE</scope>
</reference>
<organism evidence="7 8">
    <name type="scientific">Schistosoma haematobium</name>
    <name type="common">Blood fluke</name>
    <dbReference type="NCBI Taxonomy" id="6185"/>
    <lineage>
        <taxon>Eukaryota</taxon>
        <taxon>Metazoa</taxon>
        <taxon>Spiralia</taxon>
        <taxon>Lophotrochozoa</taxon>
        <taxon>Platyhelminthes</taxon>
        <taxon>Trematoda</taxon>
        <taxon>Digenea</taxon>
        <taxon>Strigeidida</taxon>
        <taxon>Schistosomatoidea</taxon>
        <taxon>Schistosomatidae</taxon>
        <taxon>Schistosoma</taxon>
    </lineage>
</organism>
<feature type="compositionally biased region" description="Polar residues" evidence="5">
    <location>
        <begin position="258"/>
        <end position="268"/>
    </location>
</feature>
<feature type="region of interest" description="Disordered" evidence="5">
    <location>
        <begin position="18"/>
        <end position="103"/>
    </location>
</feature>
<feature type="compositionally biased region" description="Basic and acidic residues" evidence="5">
    <location>
        <begin position="47"/>
        <end position="65"/>
    </location>
</feature>
<dbReference type="GeneID" id="24594454"/>
<dbReference type="InterPro" id="IPR016197">
    <property type="entry name" value="Chromo-like_dom_sf"/>
</dbReference>
<proteinExistence type="predicted"/>
<gene>
    <name evidence="7" type="primary">CHD4</name>
    <name evidence="7" type="ORF">MS3_00003353</name>
</gene>
<feature type="domain" description="Chromo" evidence="6">
    <location>
        <begin position="321"/>
        <end position="403"/>
    </location>
</feature>
<name>A0A922S2K7_SCHHA</name>
<evidence type="ECO:0000256" key="2">
    <source>
        <dbReference type="ARBA" id="ARBA00022741"/>
    </source>
</evidence>
<protein>
    <submittedName>
        <fullName evidence="7">Choline dehydrogenase 4, variant 2</fullName>
    </submittedName>
</protein>
<evidence type="ECO:0000256" key="3">
    <source>
        <dbReference type="ARBA" id="ARBA00022840"/>
    </source>
</evidence>
<evidence type="ECO:0000259" key="6">
    <source>
        <dbReference type="SMART" id="SM00298"/>
    </source>
</evidence>
<evidence type="ECO:0000313" key="8">
    <source>
        <dbReference type="Proteomes" id="UP000471633"/>
    </source>
</evidence>
<dbReference type="InterPro" id="IPR000330">
    <property type="entry name" value="SNF2_N"/>
</dbReference>
<dbReference type="Gene3D" id="3.40.50.10810">
    <property type="entry name" value="Tandem AAA-ATPase domain"/>
    <property type="match status" value="1"/>
</dbReference>
<dbReference type="GO" id="GO:0042393">
    <property type="term" value="F:histone binding"/>
    <property type="evidence" value="ECO:0007669"/>
    <property type="project" value="TreeGrafter"/>
</dbReference>